<sequence>MEYTLGIDIGTSKAASVIIDESGSVVAHDSRPHDARLHAPKGHAEYDALQLIQAALESATSLPEAYKSQVTAIGVTGQMHGIILLDDTLKPVTPLINWQDQRCSPQFLDELKAQTGENLKTGYGGATLAWLMKHQRLPHTVASSGTIHDMLVAVLVGAKDIVMDPTDAASWGFFDLASKRWNLHAIEDLDIQPHILPKVVESGSVVGSLTKVAAAQLGMQAGIPVYAAIGDNQASLMATLSIPETQIALTLGTGGQISVVLPAGSNPADYVGGNTCEIRPYPGGRYAVVAAPLCGGSAWAWLADVADSWLRELGLTPPDRTTLYKRLNELGSEATESELIIAPSFLGERDDPSRRGAIWGINLSNLTLGNTARALSLGIMENFRSMMPEGVLKERRSVVCSGNALRKNPLLVSAAEKIFGLPLNPVEGFEEAATGAALLARETAKFRGAPLKHRRLRRTLCS</sequence>
<dbReference type="Pfam" id="PF00370">
    <property type="entry name" value="FGGY_N"/>
    <property type="match status" value="1"/>
</dbReference>
<keyword evidence="3" id="KW-0418">Kinase</keyword>
<evidence type="ECO:0000256" key="2">
    <source>
        <dbReference type="ARBA" id="ARBA00022679"/>
    </source>
</evidence>
<organism evidence="6 7">
    <name type="scientific">Entotheonella factor</name>
    <dbReference type="NCBI Taxonomy" id="1429438"/>
    <lineage>
        <taxon>Bacteria</taxon>
        <taxon>Pseudomonadati</taxon>
        <taxon>Nitrospinota/Tectimicrobiota group</taxon>
        <taxon>Candidatus Tectimicrobiota</taxon>
        <taxon>Candidatus Entotheonellia</taxon>
        <taxon>Candidatus Entotheonellales</taxon>
        <taxon>Candidatus Entotheonellaceae</taxon>
        <taxon>Candidatus Entotheonella</taxon>
    </lineage>
</organism>
<gene>
    <name evidence="6" type="ORF">ETSY1_17015</name>
</gene>
<dbReference type="PANTHER" id="PTHR10196">
    <property type="entry name" value="SUGAR KINASE"/>
    <property type="match status" value="1"/>
</dbReference>
<reference evidence="6 7" key="1">
    <citation type="journal article" date="2014" name="Nature">
        <title>An environmental bacterial taxon with a large and distinct metabolic repertoire.</title>
        <authorList>
            <person name="Wilson M.C."/>
            <person name="Mori T."/>
            <person name="Ruckert C."/>
            <person name="Uria A.R."/>
            <person name="Helf M.J."/>
            <person name="Takada K."/>
            <person name="Gernert C."/>
            <person name="Steffens U.A."/>
            <person name="Heycke N."/>
            <person name="Schmitt S."/>
            <person name="Rinke C."/>
            <person name="Helfrich E.J."/>
            <person name="Brachmann A.O."/>
            <person name="Gurgui C."/>
            <person name="Wakimoto T."/>
            <person name="Kracht M."/>
            <person name="Crusemann M."/>
            <person name="Hentschel U."/>
            <person name="Abe I."/>
            <person name="Matsunaga S."/>
            <person name="Kalinowski J."/>
            <person name="Takeyama H."/>
            <person name="Piel J."/>
        </authorList>
    </citation>
    <scope>NUCLEOTIDE SEQUENCE [LARGE SCALE GENOMIC DNA]</scope>
    <source>
        <strain evidence="7">TSY1</strain>
    </source>
</reference>
<accession>W4LMH3</accession>
<comment type="caution">
    <text evidence="6">The sequence shown here is derived from an EMBL/GenBank/DDBJ whole genome shotgun (WGS) entry which is preliminary data.</text>
</comment>
<evidence type="ECO:0000256" key="3">
    <source>
        <dbReference type="ARBA" id="ARBA00022777"/>
    </source>
</evidence>
<dbReference type="InterPro" id="IPR000577">
    <property type="entry name" value="Carb_kinase_FGGY"/>
</dbReference>
<dbReference type="PIRSF" id="PIRSF000538">
    <property type="entry name" value="GlpK"/>
    <property type="match status" value="1"/>
</dbReference>
<evidence type="ECO:0000313" key="6">
    <source>
        <dbReference type="EMBL" id="ETW98895.1"/>
    </source>
</evidence>
<dbReference type="GO" id="GO:0050277">
    <property type="term" value="F:sedoheptulokinase activity"/>
    <property type="evidence" value="ECO:0007669"/>
    <property type="project" value="TreeGrafter"/>
</dbReference>
<dbReference type="PANTHER" id="PTHR10196:SF67">
    <property type="entry name" value="SEDOHEPTULOKINASE"/>
    <property type="match status" value="1"/>
</dbReference>
<feature type="domain" description="Carbohydrate kinase FGGY N-terminal" evidence="4">
    <location>
        <begin position="3"/>
        <end position="237"/>
    </location>
</feature>
<evidence type="ECO:0000259" key="5">
    <source>
        <dbReference type="Pfam" id="PF02782"/>
    </source>
</evidence>
<dbReference type="Proteomes" id="UP000019141">
    <property type="component" value="Unassembled WGS sequence"/>
</dbReference>
<dbReference type="SUPFAM" id="SSF53067">
    <property type="entry name" value="Actin-like ATPase domain"/>
    <property type="match status" value="2"/>
</dbReference>
<protein>
    <recommendedName>
        <fullName evidence="8">Carbohydrate kinase FGGY N-terminal domain-containing protein</fullName>
    </recommendedName>
</protein>
<comment type="similarity">
    <text evidence="1">Belongs to the FGGY kinase family.</text>
</comment>
<dbReference type="Pfam" id="PF02782">
    <property type="entry name" value="FGGY_C"/>
    <property type="match status" value="1"/>
</dbReference>
<evidence type="ECO:0000256" key="1">
    <source>
        <dbReference type="ARBA" id="ARBA00009156"/>
    </source>
</evidence>
<dbReference type="Gene3D" id="3.30.420.40">
    <property type="match status" value="2"/>
</dbReference>
<dbReference type="InterPro" id="IPR018485">
    <property type="entry name" value="FGGY_C"/>
</dbReference>
<dbReference type="CDD" id="cd07777">
    <property type="entry name" value="ASKHA_NBD_FGGY_SHK"/>
    <property type="match status" value="1"/>
</dbReference>
<keyword evidence="7" id="KW-1185">Reference proteome</keyword>
<proteinExistence type="inferred from homology"/>
<dbReference type="GO" id="GO:0006071">
    <property type="term" value="P:glycerol metabolic process"/>
    <property type="evidence" value="ECO:0007669"/>
    <property type="project" value="TreeGrafter"/>
</dbReference>
<evidence type="ECO:0000313" key="7">
    <source>
        <dbReference type="Proteomes" id="UP000019141"/>
    </source>
</evidence>
<evidence type="ECO:0000259" key="4">
    <source>
        <dbReference type="Pfam" id="PF00370"/>
    </source>
</evidence>
<name>W4LMH3_ENTF1</name>
<evidence type="ECO:0008006" key="8">
    <source>
        <dbReference type="Google" id="ProtNLM"/>
    </source>
</evidence>
<dbReference type="InterPro" id="IPR018484">
    <property type="entry name" value="FGGY_N"/>
</dbReference>
<dbReference type="InterPro" id="IPR043129">
    <property type="entry name" value="ATPase_NBD"/>
</dbReference>
<dbReference type="EMBL" id="AZHW01000508">
    <property type="protein sequence ID" value="ETW98895.1"/>
    <property type="molecule type" value="Genomic_DNA"/>
</dbReference>
<keyword evidence="2" id="KW-0808">Transferase</keyword>
<dbReference type="AlphaFoldDB" id="W4LMH3"/>
<feature type="domain" description="Carbohydrate kinase FGGY C-terminal" evidence="5">
    <location>
        <begin position="283"/>
        <end position="440"/>
    </location>
</feature>
<dbReference type="HOGENOM" id="CLU_021676_3_0_7"/>
<dbReference type="GO" id="GO:0005829">
    <property type="term" value="C:cytosol"/>
    <property type="evidence" value="ECO:0007669"/>
    <property type="project" value="TreeGrafter"/>
</dbReference>